<evidence type="ECO:0000256" key="1">
    <source>
        <dbReference type="SAM" id="MobiDB-lite"/>
    </source>
</evidence>
<organism evidence="3 4">
    <name type="scientific">Phocaeicola vulgatus</name>
    <name type="common">Bacteroides vulgatus</name>
    <dbReference type="NCBI Taxonomy" id="821"/>
    <lineage>
        <taxon>Bacteria</taxon>
        <taxon>Pseudomonadati</taxon>
        <taxon>Bacteroidota</taxon>
        <taxon>Bacteroidia</taxon>
        <taxon>Bacteroidales</taxon>
        <taxon>Bacteroidaceae</taxon>
        <taxon>Phocaeicola</taxon>
    </lineage>
</organism>
<gene>
    <name evidence="3" type="ORF">BvMPK_4293</name>
</gene>
<dbReference type="Gene3D" id="3.30.10.20">
    <property type="match status" value="1"/>
</dbReference>
<keyword evidence="3" id="KW-0472">Membrane</keyword>
<dbReference type="Proteomes" id="UP000061587">
    <property type="component" value="Chromosome"/>
</dbReference>
<accession>A0A0P0LA17</accession>
<dbReference type="AlphaFoldDB" id="A0A0P0LA17"/>
<evidence type="ECO:0000259" key="2">
    <source>
        <dbReference type="PROSITE" id="PS51178"/>
    </source>
</evidence>
<dbReference type="EMBL" id="CP013020">
    <property type="protein sequence ID" value="ALK86835.1"/>
    <property type="molecule type" value="Genomic_DNA"/>
</dbReference>
<reference evidence="3 4" key="2">
    <citation type="journal article" date="2016" name="Genome Biol. Evol.">
        <title>Extensive mobilome-driven genome diversification in mouse gut-associated Bacteroides vulgatus mpk.</title>
        <authorList>
            <person name="Lange A."/>
            <person name="Beier S."/>
            <person name="Steimle A."/>
            <person name="Autenrieth I.B."/>
            <person name="Huson D.H."/>
            <person name="Frick J.S."/>
        </authorList>
    </citation>
    <scope>NUCLEOTIDE SEQUENCE [LARGE SCALE GENOMIC DNA]</scope>
    <source>
        <strain evidence="4">mpk</strain>
    </source>
</reference>
<keyword evidence="3" id="KW-0812">Transmembrane</keyword>
<feature type="compositionally biased region" description="Basic and acidic residues" evidence="1">
    <location>
        <begin position="104"/>
        <end position="115"/>
    </location>
</feature>
<evidence type="ECO:0000313" key="3">
    <source>
        <dbReference type="EMBL" id="ALK86835.1"/>
    </source>
</evidence>
<evidence type="ECO:0000313" key="4">
    <source>
        <dbReference type="Proteomes" id="UP000061587"/>
    </source>
</evidence>
<sequence>MKSGRTVYLTVNADSAPKVAIPDVMDNSSLRQAEAKLRALGFKITEPEYISGEKDWVYSIKYRGRDLKAGEKVPHEAVLTLTVGNGNETMPEDSALVNESGTANDDKPVVDESWF</sequence>
<dbReference type="InterPro" id="IPR005543">
    <property type="entry name" value="PASTA_dom"/>
</dbReference>
<proteinExistence type="predicted"/>
<reference evidence="4" key="1">
    <citation type="submission" date="2015-10" db="EMBL/GenBank/DDBJ databases">
        <title>Extensive mobilome-driven genome diversification in gut-associated Bacteroides vulgatus mpk.</title>
        <authorList>
            <person name="Beier S."/>
            <person name="Lange A."/>
            <person name="Huson D.H."/>
            <person name="Frick J.-S."/>
            <person name="Autenrieth I.B."/>
        </authorList>
    </citation>
    <scope>NUCLEOTIDE SEQUENCE [LARGE SCALE GENOMIC DNA]</scope>
    <source>
        <strain evidence="4">mpk</strain>
    </source>
</reference>
<dbReference type="PROSITE" id="PS51178">
    <property type="entry name" value="PASTA"/>
    <property type="match status" value="1"/>
</dbReference>
<name>A0A0P0LA17_PHOVU</name>
<feature type="domain" description="PASTA" evidence="2">
    <location>
        <begin position="15"/>
        <end position="85"/>
    </location>
</feature>
<feature type="region of interest" description="Disordered" evidence="1">
    <location>
        <begin position="84"/>
        <end position="115"/>
    </location>
</feature>
<protein>
    <submittedName>
        <fullName evidence="3">Transmembrane PASTA-Domain Protein</fullName>
    </submittedName>
</protein>
<dbReference type="PATRIC" id="fig|821.40.peg.5140"/>